<evidence type="ECO:0000259" key="3">
    <source>
        <dbReference type="SMART" id="SM01347"/>
    </source>
</evidence>
<dbReference type="Gene3D" id="3.30.110.110">
    <property type="entry name" value="Mre11, capping domain"/>
    <property type="match status" value="1"/>
</dbReference>
<dbReference type="GO" id="GO:0097552">
    <property type="term" value="P:mitochondrial double-strand break repair via homologous recombination"/>
    <property type="evidence" value="ECO:0007669"/>
    <property type="project" value="TreeGrafter"/>
</dbReference>
<dbReference type="SMART" id="SM01347">
    <property type="entry name" value="Mre11_DNA_bind"/>
    <property type="match status" value="1"/>
</dbReference>
<dbReference type="AlphaFoldDB" id="A0A2A9M6V4"/>
<dbReference type="GO" id="GO:0042138">
    <property type="term" value="P:meiotic DNA double-strand break formation"/>
    <property type="evidence" value="ECO:0007669"/>
    <property type="project" value="TreeGrafter"/>
</dbReference>
<evidence type="ECO:0000313" key="4">
    <source>
        <dbReference type="EMBL" id="PFH31363.1"/>
    </source>
</evidence>
<dbReference type="GO" id="GO:0007095">
    <property type="term" value="P:mitotic G2 DNA damage checkpoint signaling"/>
    <property type="evidence" value="ECO:0007669"/>
    <property type="project" value="TreeGrafter"/>
</dbReference>
<dbReference type="OrthoDB" id="330523at2759"/>
<feature type="compositionally biased region" description="Basic and acidic residues" evidence="2">
    <location>
        <begin position="1115"/>
        <end position="1135"/>
    </location>
</feature>
<dbReference type="RefSeq" id="XP_029215372.1">
    <property type="nucleotide sequence ID" value="XM_029361472.1"/>
</dbReference>
<dbReference type="GO" id="GO:0006303">
    <property type="term" value="P:double-strand break repair via nonhomologous end joining"/>
    <property type="evidence" value="ECO:0007669"/>
    <property type="project" value="TreeGrafter"/>
</dbReference>
<evidence type="ECO:0000256" key="2">
    <source>
        <dbReference type="SAM" id="MobiDB-lite"/>
    </source>
</evidence>
<dbReference type="PANTHER" id="PTHR10139">
    <property type="entry name" value="DOUBLE-STRAND BREAK REPAIR PROTEIN MRE11"/>
    <property type="match status" value="1"/>
</dbReference>
<evidence type="ECO:0000313" key="5">
    <source>
        <dbReference type="Proteomes" id="UP000224006"/>
    </source>
</evidence>
<feature type="region of interest" description="Disordered" evidence="2">
    <location>
        <begin position="908"/>
        <end position="993"/>
    </location>
</feature>
<feature type="compositionally biased region" description="Low complexity" evidence="2">
    <location>
        <begin position="92"/>
        <end position="101"/>
    </location>
</feature>
<keyword evidence="1" id="KW-0378">Hydrolase</keyword>
<dbReference type="KEGG" id="bbes:BESB_027980"/>
<keyword evidence="4" id="KW-0238">DNA-binding</keyword>
<feature type="compositionally biased region" description="Basic and acidic residues" evidence="2">
    <location>
        <begin position="845"/>
        <end position="868"/>
    </location>
</feature>
<feature type="compositionally biased region" description="Acidic residues" evidence="2">
    <location>
        <begin position="1169"/>
        <end position="1179"/>
    </location>
</feature>
<feature type="compositionally biased region" description="Acidic residues" evidence="2">
    <location>
        <begin position="65"/>
        <end position="74"/>
    </location>
</feature>
<dbReference type="EMBL" id="NWUJ01000015">
    <property type="protein sequence ID" value="PFH31363.1"/>
    <property type="molecule type" value="Genomic_DNA"/>
</dbReference>
<dbReference type="CDD" id="cd00840">
    <property type="entry name" value="MPP_Mre11_N"/>
    <property type="match status" value="1"/>
</dbReference>
<dbReference type="GO" id="GO:0000014">
    <property type="term" value="F:single-stranded DNA endodeoxyribonuclease activity"/>
    <property type="evidence" value="ECO:0007669"/>
    <property type="project" value="TreeGrafter"/>
</dbReference>
<dbReference type="GO" id="GO:0030145">
    <property type="term" value="F:manganese ion binding"/>
    <property type="evidence" value="ECO:0007669"/>
    <property type="project" value="InterPro"/>
</dbReference>
<feature type="region of interest" description="Disordered" evidence="2">
    <location>
        <begin position="316"/>
        <end position="338"/>
    </location>
</feature>
<feature type="compositionally biased region" description="Low complexity" evidence="2">
    <location>
        <begin position="908"/>
        <end position="930"/>
    </location>
</feature>
<dbReference type="GO" id="GO:0000724">
    <property type="term" value="P:double-strand break repair via homologous recombination"/>
    <property type="evidence" value="ECO:0007669"/>
    <property type="project" value="TreeGrafter"/>
</dbReference>
<feature type="compositionally biased region" description="Low complexity" evidence="2">
    <location>
        <begin position="1049"/>
        <end position="1058"/>
    </location>
</feature>
<feature type="compositionally biased region" description="Polar residues" evidence="2">
    <location>
        <begin position="46"/>
        <end position="55"/>
    </location>
</feature>
<dbReference type="Pfam" id="PF00149">
    <property type="entry name" value="Metallophos"/>
    <property type="match status" value="2"/>
</dbReference>
<dbReference type="STRING" id="94643.A0A2A9M6V4"/>
<feature type="domain" description="Mre11 DNA-binding" evidence="3">
    <location>
        <begin position="544"/>
        <end position="767"/>
    </location>
</feature>
<feature type="compositionally biased region" description="Acidic residues" evidence="2">
    <location>
        <begin position="211"/>
        <end position="220"/>
    </location>
</feature>
<dbReference type="GO" id="GO:0003677">
    <property type="term" value="F:DNA binding"/>
    <property type="evidence" value="ECO:0007669"/>
    <property type="project" value="UniProtKB-KW"/>
</dbReference>
<dbReference type="GO" id="GO:0035861">
    <property type="term" value="C:site of double-strand break"/>
    <property type="evidence" value="ECO:0007669"/>
    <property type="project" value="TreeGrafter"/>
</dbReference>
<feature type="region of interest" description="Disordered" evidence="2">
    <location>
        <begin position="157"/>
        <end position="220"/>
    </location>
</feature>
<dbReference type="SUPFAM" id="SSF56300">
    <property type="entry name" value="Metallo-dependent phosphatases"/>
    <property type="match status" value="1"/>
</dbReference>
<evidence type="ECO:0000256" key="1">
    <source>
        <dbReference type="ARBA" id="ARBA00022801"/>
    </source>
</evidence>
<dbReference type="GeneID" id="40307850"/>
<protein>
    <submittedName>
        <fullName evidence="4">Mre11 DNA-binding domain-containing protein</fullName>
    </submittedName>
</protein>
<comment type="caution">
    <text evidence="4">The sequence shown here is derived from an EMBL/GenBank/DDBJ whole genome shotgun (WGS) entry which is preliminary data.</text>
</comment>
<dbReference type="InterPro" id="IPR004843">
    <property type="entry name" value="Calcineurin-like_PHP"/>
</dbReference>
<dbReference type="InterPro" id="IPR041796">
    <property type="entry name" value="Mre11_N"/>
</dbReference>
<dbReference type="VEuPathDB" id="ToxoDB:BESB_027980"/>
<feature type="region of interest" description="Disordered" evidence="2">
    <location>
        <begin position="845"/>
        <end position="873"/>
    </location>
</feature>
<keyword evidence="5" id="KW-1185">Reference proteome</keyword>
<dbReference type="Proteomes" id="UP000224006">
    <property type="component" value="Unassembled WGS sequence"/>
</dbReference>
<name>A0A2A9M6V4_BESBE</name>
<dbReference type="Pfam" id="PF04152">
    <property type="entry name" value="Mre11_DNA_bind"/>
    <property type="match status" value="1"/>
</dbReference>
<accession>A0A2A9M6V4</accession>
<dbReference type="InterPro" id="IPR038487">
    <property type="entry name" value="Mre11_capping_dom"/>
</dbReference>
<dbReference type="PANTHER" id="PTHR10139:SF1">
    <property type="entry name" value="DOUBLE-STRAND BREAK REPAIR PROTEIN MRE11"/>
    <property type="match status" value="1"/>
</dbReference>
<reference evidence="4 5" key="1">
    <citation type="submission" date="2017-09" db="EMBL/GenBank/DDBJ databases">
        <title>Genome sequencing of Besnoitia besnoiti strain Bb-Ger1.</title>
        <authorList>
            <person name="Schares G."/>
            <person name="Venepally P."/>
            <person name="Lorenzi H.A."/>
        </authorList>
    </citation>
    <scope>NUCLEOTIDE SEQUENCE [LARGE SCALE GENOMIC DNA]</scope>
    <source>
        <strain evidence="4 5">Bb-Ger1</strain>
    </source>
</reference>
<proteinExistence type="predicted"/>
<dbReference type="Gene3D" id="3.60.21.10">
    <property type="match status" value="1"/>
</dbReference>
<feature type="region of interest" description="Disordered" evidence="2">
    <location>
        <begin position="24"/>
        <end position="130"/>
    </location>
</feature>
<sequence length="1201" mass="129897">MAGSSLRDAFHDILSQGEFCYSGDAVVQEGDPPSRRGPLAGGTDRSLASSGNVSSLRPLPLFAEGEGDELDSEESAASIAARRRRARENARASRAADCPAAGGRSGEGTPQLRGDRTASPRPKKRDRWAGCSLSFAGDDRASRETRNNGAQAVECRTVVSDEERDGDAGFKGAKGLLNPSSFSQGAAVSEPESPPREGRRHAKERRRGSDEEGESGDFEETEDVLRILIATDTHLGYKAEDSERGGDSFETFEEILELGRKLNVDFLLHGGDLFDDNRPSRTTMYRTFCLLRRFCLGGGAVRFEVLPGACEASSQASKTKTCRDEGSEKGRDAAGHAPPAAVDSFRFGLNFLNENINICMPIFAMHGNHDDPGEQSHLSPLDLLEAAQLINYFGRTETSDEVIVKPILIRKGLTKVAIYGVGWIRDARLHRAFSNEKVRFLVPTSTDGDASASDWFNIMVVHQNMYKGAFGGQPAKNCVHEQMLPSFLDLAIWGHEHDCHVDLRESPQGTFSILQPGSSIATSLVAGEALPKHAFLLEIRGDTYRITPHRLRSVRPFIFEDIVLSDLLQPKEPSLAASSGLSTSRSQAQKVRSDQPFEDRDVWQFLTDTVEELLARHARATPRVEAERGDAAEAAAAGRRGESLAVSEDAFELFCNYSTGKKRKLPLVRLRVEHSGFSTISTARFGAQFVGRVANPGDILHFYRKRKAARQTAGDKAKQQLPDLEIEEVAGAHETSEIRDIIFHFLEETNTLDLLPEPDFNVAVQDFVVKMDANAITAFVDRSLKAARREAKSKLLELAPDLSQDVEPADVQAVISERTKGIREKRLRQGFPDEDDSLMGEKKEFQEAEHTVQRGRSRPRDETAAAHAEEDDFVLETLDMSHLPERKTQSRKDSAHLLDEAEWSLGASESASSEGDAGAAARSAAAASRGARGRKRGTASGRLGGAKMNRSGDAVLEAAAPEERGKRGGKAARGRGASRATENAPAEKDGDRRLEGLLGAAAFGGHEVAIDLDDAEDADCRDDGAQALAGAVQPAGEASASRVGETKKSLPGGSLGSSRRQTTDLRSFFGVSQRGSAAGCRGASQSQIPSLLPSKRTLSRPCGASDARGSGAGASEERDAERDRKTLKGLGREGAKPTALGASLAPPEFTRKQRGSYTSQEDARRNEDEPTGDEEEDDMFLSSLGRAAVRSPNAASAYCRD</sequence>
<organism evidence="4 5">
    <name type="scientific">Besnoitia besnoiti</name>
    <name type="common">Apicomplexan protozoan</name>
    <dbReference type="NCBI Taxonomy" id="94643"/>
    <lineage>
        <taxon>Eukaryota</taxon>
        <taxon>Sar</taxon>
        <taxon>Alveolata</taxon>
        <taxon>Apicomplexa</taxon>
        <taxon>Conoidasida</taxon>
        <taxon>Coccidia</taxon>
        <taxon>Eucoccidiorida</taxon>
        <taxon>Eimeriorina</taxon>
        <taxon>Sarcocystidae</taxon>
        <taxon>Besnoitia</taxon>
    </lineage>
</organism>
<gene>
    <name evidence="4" type="ORF">BESB_027980</name>
</gene>
<dbReference type="InterPro" id="IPR029052">
    <property type="entry name" value="Metallo-depent_PP-like"/>
</dbReference>
<dbReference type="InterPro" id="IPR007281">
    <property type="entry name" value="Mre11_DNA-bd"/>
</dbReference>
<feature type="compositionally biased region" description="Basic and acidic residues" evidence="2">
    <location>
        <begin position="321"/>
        <end position="334"/>
    </location>
</feature>
<dbReference type="GO" id="GO:0000723">
    <property type="term" value="P:telomere maintenance"/>
    <property type="evidence" value="ECO:0007669"/>
    <property type="project" value="TreeGrafter"/>
</dbReference>
<dbReference type="GO" id="GO:0030870">
    <property type="term" value="C:Mre11 complex"/>
    <property type="evidence" value="ECO:0007669"/>
    <property type="project" value="TreeGrafter"/>
</dbReference>
<feature type="region of interest" description="Disordered" evidence="2">
    <location>
        <begin position="1021"/>
        <end position="1201"/>
    </location>
</feature>